<evidence type="ECO:0000256" key="4">
    <source>
        <dbReference type="ARBA" id="ARBA00022475"/>
    </source>
</evidence>
<evidence type="ECO:0000313" key="10">
    <source>
        <dbReference type="Proteomes" id="UP000255207"/>
    </source>
</evidence>
<dbReference type="Gene3D" id="3.40.50.300">
    <property type="entry name" value="P-loop containing nucleotide triphosphate hydrolases"/>
    <property type="match status" value="1"/>
</dbReference>
<proteinExistence type="inferred from homology"/>
<dbReference type="GO" id="GO:0016887">
    <property type="term" value="F:ATP hydrolysis activity"/>
    <property type="evidence" value="ECO:0007669"/>
    <property type="project" value="InterPro"/>
</dbReference>
<dbReference type="OrthoDB" id="9802264at2"/>
<evidence type="ECO:0000259" key="8">
    <source>
        <dbReference type="PROSITE" id="PS50893"/>
    </source>
</evidence>
<reference evidence="10" key="1">
    <citation type="submission" date="2018-07" db="EMBL/GenBank/DDBJ databases">
        <authorList>
            <person name="Safronova V.I."/>
            <person name="Chirak E.R."/>
            <person name="Sazanova A.L."/>
        </authorList>
    </citation>
    <scope>NUCLEOTIDE SEQUENCE [LARGE SCALE GENOMIC DNA]</scope>
    <source>
        <strain evidence="10">RCAM04685</strain>
    </source>
</reference>
<gene>
    <name evidence="9" type="ORF">DWE98_26050</name>
</gene>
<dbReference type="EMBL" id="QQTP01000022">
    <property type="protein sequence ID" value="RDJ20163.1"/>
    <property type="molecule type" value="Genomic_DNA"/>
</dbReference>
<evidence type="ECO:0000256" key="3">
    <source>
        <dbReference type="ARBA" id="ARBA00022448"/>
    </source>
</evidence>
<evidence type="ECO:0000256" key="1">
    <source>
        <dbReference type="ARBA" id="ARBA00004202"/>
    </source>
</evidence>
<dbReference type="AlphaFoldDB" id="A0A370KYU9"/>
<keyword evidence="10" id="KW-1185">Reference proteome</keyword>
<keyword evidence="5" id="KW-0547">Nucleotide-binding</keyword>
<dbReference type="FunFam" id="3.40.50.300:FF:000020">
    <property type="entry name" value="Amino acid ABC transporter ATP-binding component"/>
    <property type="match status" value="1"/>
</dbReference>
<comment type="caution">
    <text evidence="9">The sequence shown here is derived from an EMBL/GenBank/DDBJ whole genome shotgun (WGS) entry which is preliminary data.</text>
</comment>
<dbReference type="GO" id="GO:0005524">
    <property type="term" value="F:ATP binding"/>
    <property type="evidence" value="ECO:0007669"/>
    <property type="project" value="UniProtKB-KW"/>
</dbReference>
<keyword evidence="3" id="KW-0813">Transport</keyword>
<dbReference type="PIRSF" id="PIRSF039085">
    <property type="entry name" value="ABC_ATPase_HisP"/>
    <property type="match status" value="1"/>
</dbReference>
<dbReference type="Proteomes" id="UP000255207">
    <property type="component" value="Unassembled WGS sequence"/>
</dbReference>
<dbReference type="PANTHER" id="PTHR43166:SF35">
    <property type="entry name" value="L-CYSTINE IMPORT ATP-BINDING PROTEIN TCYN"/>
    <property type="match status" value="1"/>
</dbReference>
<organism evidence="9 10">
    <name type="scientific">Bosea caraganae</name>
    <dbReference type="NCBI Taxonomy" id="2763117"/>
    <lineage>
        <taxon>Bacteria</taxon>
        <taxon>Pseudomonadati</taxon>
        <taxon>Pseudomonadota</taxon>
        <taxon>Alphaproteobacteria</taxon>
        <taxon>Hyphomicrobiales</taxon>
        <taxon>Boseaceae</taxon>
        <taxon>Bosea</taxon>
    </lineage>
</organism>
<dbReference type="InterPro" id="IPR050086">
    <property type="entry name" value="MetN_ABC_transporter-like"/>
</dbReference>
<evidence type="ECO:0000256" key="5">
    <source>
        <dbReference type="ARBA" id="ARBA00022741"/>
    </source>
</evidence>
<evidence type="ECO:0000313" key="9">
    <source>
        <dbReference type="EMBL" id="RDJ20163.1"/>
    </source>
</evidence>
<dbReference type="SUPFAM" id="SSF52540">
    <property type="entry name" value="P-loop containing nucleoside triphosphate hydrolases"/>
    <property type="match status" value="1"/>
</dbReference>
<keyword evidence="7" id="KW-0472">Membrane</keyword>
<evidence type="ECO:0000256" key="7">
    <source>
        <dbReference type="ARBA" id="ARBA00023136"/>
    </source>
</evidence>
<dbReference type="PROSITE" id="PS00211">
    <property type="entry name" value="ABC_TRANSPORTER_1"/>
    <property type="match status" value="1"/>
</dbReference>
<evidence type="ECO:0000256" key="2">
    <source>
        <dbReference type="ARBA" id="ARBA00005417"/>
    </source>
</evidence>
<keyword evidence="6 9" id="KW-0067">ATP-binding</keyword>
<dbReference type="SMART" id="SM00382">
    <property type="entry name" value="AAA"/>
    <property type="match status" value="1"/>
</dbReference>
<evidence type="ECO:0000256" key="6">
    <source>
        <dbReference type="ARBA" id="ARBA00022840"/>
    </source>
</evidence>
<dbReference type="Pfam" id="PF00005">
    <property type="entry name" value="ABC_tran"/>
    <property type="match status" value="1"/>
</dbReference>
<protein>
    <submittedName>
        <fullName evidence="9">Amino acid ABC transporter ATP-binding protein</fullName>
    </submittedName>
</protein>
<dbReference type="PANTHER" id="PTHR43166">
    <property type="entry name" value="AMINO ACID IMPORT ATP-BINDING PROTEIN"/>
    <property type="match status" value="1"/>
</dbReference>
<feature type="domain" description="ABC transporter" evidence="8">
    <location>
        <begin position="2"/>
        <end position="243"/>
    </location>
</feature>
<comment type="subcellular location">
    <subcellularLocation>
        <location evidence="1">Cell membrane</location>
        <topology evidence="1">Peripheral membrane protein</topology>
    </subcellularLocation>
</comment>
<dbReference type="CDD" id="cd03262">
    <property type="entry name" value="ABC_HisP_GlnQ"/>
    <property type="match status" value="1"/>
</dbReference>
<keyword evidence="4" id="KW-1003">Cell membrane</keyword>
<accession>A0A370KYU9</accession>
<dbReference type="RefSeq" id="WP_114832298.1">
    <property type="nucleotide sequence ID" value="NZ_QQTO01000022.1"/>
</dbReference>
<dbReference type="InterPro" id="IPR003439">
    <property type="entry name" value="ABC_transporter-like_ATP-bd"/>
</dbReference>
<name>A0A370KYU9_9HYPH</name>
<dbReference type="InterPro" id="IPR017871">
    <property type="entry name" value="ABC_transporter-like_CS"/>
</dbReference>
<comment type="similarity">
    <text evidence="2">Belongs to the ABC transporter superfamily.</text>
</comment>
<dbReference type="GO" id="GO:0015424">
    <property type="term" value="F:ABC-type amino acid transporter activity"/>
    <property type="evidence" value="ECO:0007669"/>
    <property type="project" value="InterPro"/>
</dbReference>
<dbReference type="InterPro" id="IPR003593">
    <property type="entry name" value="AAA+_ATPase"/>
</dbReference>
<sequence length="253" mass="27578">MIRLSDIHKAYGAHKALRGVSLDVAVGDVRVLIGPSGCGKSTLLRCVNLLEQPTSGTVEVGSDRFVFTENGRMPPARQLERFRTHLGMVFQQFDLFPHMTAVQNVMSGPLIVKAMPKAEARDIAMALLEKVGLAEKADVLPRNLSGGQAQRVAIARALAMEPAVILFDEATSALDPELVDEVLKVMRGLAEEGKTMIIVTHEMGFARDVANRVSFMDAGQIVEEGAAAEVFLRPQNPRTRSFLSRFHMRDGAA</sequence>
<dbReference type="InterPro" id="IPR027417">
    <property type="entry name" value="P-loop_NTPase"/>
</dbReference>
<dbReference type="GO" id="GO:0005886">
    <property type="term" value="C:plasma membrane"/>
    <property type="evidence" value="ECO:0007669"/>
    <property type="project" value="UniProtKB-SubCell"/>
</dbReference>
<dbReference type="InterPro" id="IPR030679">
    <property type="entry name" value="ABC_ATPase_HisP-typ"/>
</dbReference>
<dbReference type="PROSITE" id="PS50893">
    <property type="entry name" value="ABC_TRANSPORTER_2"/>
    <property type="match status" value="1"/>
</dbReference>